<dbReference type="PANTHER" id="PTHR24007:SF7">
    <property type="entry name" value="BRCA1-ASSOCIATED PROTEIN"/>
    <property type="match status" value="1"/>
</dbReference>
<dbReference type="InterPro" id="IPR047243">
    <property type="entry name" value="RING-H2_BRAP2"/>
</dbReference>
<feature type="coiled-coil region" evidence="5">
    <location>
        <begin position="398"/>
        <end position="453"/>
    </location>
</feature>
<dbReference type="EMBL" id="JALJOU010000023">
    <property type="protein sequence ID" value="KAK9837153.1"/>
    <property type="molecule type" value="Genomic_DNA"/>
</dbReference>
<protein>
    <recommendedName>
        <fullName evidence="11">BRCA1-associated protein</fullName>
    </recommendedName>
</protein>
<dbReference type="InterPro" id="IPR001607">
    <property type="entry name" value="Znf_UBP"/>
</dbReference>
<feature type="domain" description="UBP-type" evidence="8">
    <location>
        <begin position="231"/>
        <end position="322"/>
    </location>
</feature>
<sequence>MYAVRVTGSSVAETLSVQASRLAEQLISDQVLTGEPRPPVPDAELGEINFSAGNPCVEHLTGTVHLYRQVLSREEAESISPGSLPEGRCERLCILALPADMGVADLCAFVGGYLPRVREMRMVRREDGRSLCLVLLCFDNQASADGFYADYNNKPFSSLEPDMVCRLVFVRDIVVSGNGTLPLPPAGQTELPTCPVCLERLDEHISGVVTTVCNHRFHNECLQRWGDTSCPVCRYCVNATGNTSHCAICGTSQDLWICLICGHVGCGRYRAGHAADHWRAAGHAYALELEAQRVWDYAADGYVHRLIQSKTDGKLVEVPRPAPPSSSRAMPPESAEAAAPVDAGLEEALVASKLDHLATEYSHLLVSQLDAQRAYFEGLLQRQASEAEACSSEAQATAERGTAAAEAARAEAAQAERARRAAERKLGEVTKKLEETRKERDFLKELNGSLLRNQADLQKGLADARVQLESVTAAKQAAVSDLEEQVRDLMVYIEVGRTVSSNGDLQDAQVLPVPAPAPTPVHSRRSARR</sequence>
<dbReference type="GO" id="GO:0007265">
    <property type="term" value="P:Ras protein signal transduction"/>
    <property type="evidence" value="ECO:0007669"/>
    <property type="project" value="TreeGrafter"/>
</dbReference>
<evidence type="ECO:0000256" key="3">
    <source>
        <dbReference type="ARBA" id="ARBA00022833"/>
    </source>
</evidence>
<dbReference type="Pfam" id="PF13639">
    <property type="entry name" value="zf-RING_2"/>
    <property type="match status" value="1"/>
</dbReference>
<dbReference type="Gene3D" id="3.30.40.10">
    <property type="entry name" value="Zinc/RING finger domain, C3HC4 (zinc finger)"/>
    <property type="match status" value="2"/>
</dbReference>
<dbReference type="Pfam" id="PF07576">
    <property type="entry name" value="BRAP2"/>
    <property type="match status" value="1"/>
</dbReference>
<dbReference type="GO" id="GO:0008270">
    <property type="term" value="F:zinc ion binding"/>
    <property type="evidence" value="ECO:0007669"/>
    <property type="project" value="UniProtKB-KW"/>
</dbReference>
<dbReference type="PANTHER" id="PTHR24007">
    <property type="entry name" value="BRCA1-ASSOCIATED PROTEIN"/>
    <property type="match status" value="1"/>
</dbReference>
<keyword evidence="5" id="KW-0175">Coiled coil</keyword>
<dbReference type="Proteomes" id="UP001445335">
    <property type="component" value="Unassembled WGS sequence"/>
</dbReference>
<dbReference type="Pfam" id="PF02148">
    <property type="entry name" value="zf-UBP"/>
    <property type="match status" value="1"/>
</dbReference>
<evidence type="ECO:0000313" key="10">
    <source>
        <dbReference type="Proteomes" id="UP001445335"/>
    </source>
</evidence>
<evidence type="ECO:0000256" key="4">
    <source>
        <dbReference type="PROSITE-ProRule" id="PRU00502"/>
    </source>
</evidence>
<dbReference type="SMART" id="SM00184">
    <property type="entry name" value="RING"/>
    <property type="match status" value="1"/>
</dbReference>
<keyword evidence="3" id="KW-0862">Zinc</keyword>
<comment type="caution">
    <text evidence="9">The sequence shown here is derived from an EMBL/GenBank/DDBJ whole genome shotgun (WGS) entry which is preliminary data.</text>
</comment>
<dbReference type="PROSITE" id="PS50089">
    <property type="entry name" value="ZF_RING_2"/>
    <property type="match status" value="1"/>
</dbReference>
<name>A0AAW1RUH8_9CHLO</name>
<evidence type="ECO:0000256" key="5">
    <source>
        <dbReference type="SAM" id="Coils"/>
    </source>
</evidence>
<evidence type="ECO:0000256" key="6">
    <source>
        <dbReference type="SAM" id="MobiDB-lite"/>
    </source>
</evidence>
<dbReference type="GO" id="GO:0061630">
    <property type="term" value="F:ubiquitin protein ligase activity"/>
    <property type="evidence" value="ECO:0007669"/>
    <property type="project" value="TreeGrafter"/>
</dbReference>
<evidence type="ECO:0000256" key="2">
    <source>
        <dbReference type="ARBA" id="ARBA00022771"/>
    </source>
</evidence>
<dbReference type="InterPro" id="IPR001841">
    <property type="entry name" value="Znf_RING"/>
</dbReference>
<evidence type="ECO:0000313" key="9">
    <source>
        <dbReference type="EMBL" id="KAK9837153.1"/>
    </source>
</evidence>
<keyword evidence="2 4" id="KW-0863">Zinc-finger</keyword>
<accession>A0AAW1RUH8</accession>
<proteinExistence type="predicted"/>
<dbReference type="SUPFAM" id="SSF57850">
    <property type="entry name" value="RING/U-box"/>
    <property type="match status" value="2"/>
</dbReference>
<evidence type="ECO:0008006" key="11">
    <source>
        <dbReference type="Google" id="ProtNLM"/>
    </source>
</evidence>
<keyword evidence="1" id="KW-0479">Metal-binding</keyword>
<organism evidence="9 10">
    <name type="scientific">Elliptochloris bilobata</name>
    <dbReference type="NCBI Taxonomy" id="381761"/>
    <lineage>
        <taxon>Eukaryota</taxon>
        <taxon>Viridiplantae</taxon>
        <taxon>Chlorophyta</taxon>
        <taxon>core chlorophytes</taxon>
        <taxon>Trebouxiophyceae</taxon>
        <taxon>Trebouxiophyceae incertae sedis</taxon>
        <taxon>Elliptochloris clade</taxon>
        <taxon>Elliptochloris</taxon>
    </lineage>
</organism>
<feature type="compositionally biased region" description="Low complexity" evidence="6">
    <location>
        <begin position="325"/>
        <end position="337"/>
    </location>
</feature>
<evidence type="ECO:0000259" key="7">
    <source>
        <dbReference type="PROSITE" id="PS50089"/>
    </source>
</evidence>
<evidence type="ECO:0000259" key="8">
    <source>
        <dbReference type="PROSITE" id="PS50271"/>
    </source>
</evidence>
<dbReference type="PROSITE" id="PS50271">
    <property type="entry name" value="ZF_UBP"/>
    <property type="match status" value="1"/>
</dbReference>
<dbReference type="GO" id="GO:0005737">
    <property type="term" value="C:cytoplasm"/>
    <property type="evidence" value="ECO:0007669"/>
    <property type="project" value="TreeGrafter"/>
</dbReference>
<dbReference type="AlphaFoldDB" id="A0AAW1RUH8"/>
<feature type="domain" description="RING-type" evidence="7">
    <location>
        <begin position="194"/>
        <end position="234"/>
    </location>
</feature>
<feature type="region of interest" description="Disordered" evidence="6">
    <location>
        <begin position="315"/>
        <end position="337"/>
    </location>
</feature>
<dbReference type="CDD" id="cd16457">
    <property type="entry name" value="RING-H2_BRAP2"/>
    <property type="match status" value="1"/>
</dbReference>
<feature type="region of interest" description="Disordered" evidence="6">
    <location>
        <begin position="503"/>
        <end position="529"/>
    </location>
</feature>
<dbReference type="GO" id="GO:0016567">
    <property type="term" value="P:protein ubiquitination"/>
    <property type="evidence" value="ECO:0007669"/>
    <property type="project" value="TreeGrafter"/>
</dbReference>
<dbReference type="InterPro" id="IPR011422">
    <property type="entry name" value="BRAP2/ETP1_RRM"/>
</dbReference>
<dbReference type="InterPro" id="IPR013083">
    <property type="entry name" value="Znf_RING/FYVE/PHD"/>
</dbReference>
<evidence type="ECO:0000256" key="1">
    <source>
        <dbReference type="ARBA" id="ARBA00022723"/>
    </source>
</evidence>
<gene>
    <name evidence="9" type="ORF">WJX81_006530</name>
</gene>
<dbReference type="SMART" id="SM00290">
    <property type="entry name" value="ZnF_UBP"/>
    <property type="match status" value="1"/>
</dbReference>
<keyword evidence="10" id="KW-1185">Reference proteome</keyword>
<reference evidence="9 10" key="1">
    <citation type="journal article" date="2024" name="Nat. Commun.">
        <title>Phylogenomics reveals the evolutionary origins of lichenization in chlorophyte algae.</title>
        <authorList>
            <person name="Puginier C."/>
            <person name="Libourel C."/>
            <person name="Otte J."/>
            <person name="Skaloud P."/>
            <person name="Haon M."/>
            <person name="Grisel S."/>
            <person name="Petersen M."/>
            <person name="Berrin J.G."/>
            <person name="Delaux P.M."/>
            <person name="Dal Grande F."/>
            <person name="Keller J."/>
        </authorList>
    </citation>
    <scope>NUCLEOTIDE SEQUENCE [LARGE SCALE GENOMIC DNA]</scope>
    <source>
        <strain evidence="9 10">SAG 245.80</strain>
    </source>
</reference>